<comment type="similarity">
    <text evidence="1">Belongs to the aldehyde dehydrogenase family.</text>
</comment>
<dbReference type="PANTHER" id="PTHR43570">
    <property type="entry name" value="ALDEHYDE DEHYDROGENASE"/>
    <property type="match status" value="1"/>
</dbReference>
<feature type="non-terminal residue" evidence="4">
    <location>
        <position position="1"/>
    </location>
</feature>
<organism evidence="4 5">
    <name type="scientific">Paxillus involutus ATCC 200175</name>
    <dbReference type="NCBI Taxonomy" id="664439"/>
    <lineage>
        <taxon>Eukaryota</taxon>
        <taxon>Fungi</taxon>
        <taxon>Dikarya</taxon>
        <taxon>Basidiomycota</taxon>
        <taxon>Agaricomycotina</taxon>
        <taxon>Agaricomycetes</taxon>
        <taxon>Agaricomycetidae</taxon>
        <taxon>Boletales</taxon>
        <taxon>Paxilineae</taxon>
        <taxon>Paxillaceae</taxon>
        <taxon>Paxillus</taxon>
    </lineage>
</organism>
<protein>
    <recommendedName>
        <fullName evidence="3">Aldehyde dehydrogenase domain-containing protein</fullName>
    </recommendedName>
</protein>
<dbReference type="EMBL" id="KN819341">
    <property type="protein sequence ID" value="KIJ14702.1"/>
    <property type="molecule type" value="Genomic_DNA"/>
</dbReference>
<dbReference type="InterPro" id="IPR016162">
    <property type="entry name" value="Ald_DH_N"/>
</dbReference>
<dbReference type="Pfam" id="PF00171">
    <property type="entry name" value="Aldedh"/>
    <property type="match status" value="1"/>
</dbReference>
<gene>
    <name evidence="4" type="ORF">PAXINDRAFT_99957</name>
</gene>
<name>A0A0C9U5M2_PAXIN</name>
<evidence type="ECO:0000313" key="4">
    <source>
        <dbReference type="EMBL" id="KIJ14702.1"/>
    </source>
</evidence>
<dbReference type="Gene3D" id="3.40.605.10">
    <property type="entry name" value="Aldehyde Dehydrogenase, Chain A, domain 1"/>
    <property type="match status" value="1"/>
</dbReference>
<reference evidence="5" key="2">
    <citation type="submission" date="2015-01" db="EMBL/GenBank/DDBJ databases">
        <title>Evolutionary Origins and Diversification of the Mycorrhizal Mutualists.</title>
        <authorList>
            <consortium name="DOE Joint Genome Institute"/>
            <consortium name="Mycorrhizal Genomics Consortium"/>
            <person name="Kohler A."/>
            <person name="Kuo A."/>
            <person name="Nagy L.G."/>
            <person name="Floudas D."/>
            <person name="Copeland A."/>
            <person name="Barry K.W."/>
            <person name="Cichocki N."/>
            <person name="Veneault-Fourrey C."/>
            <person name="LaButti K."/>
            <person name="Lindquist E.A."/>
            <person name="Lipzen A."/>
            <person name="Lundell T."/>
            <person name="Morin E."/>
            <person name="Murat C."/>
            <person name="Riley R."/>
            <person name="Ohm R."/>
            <person name="Sun H."/>
            <person name="Tunlid A."/>
            <person name="Henrissat B."/>
            <person name="Grigoriev I.V."/>
            <person name="Hibbett D.S."/>
            <person name="Martin F."/>
        </authorList>
    </citation>
    <scope>NUCLEOTIDE SEQUENCE [LARGE SCALE GENOMIC DNA]</scope>
    <source>
        <strain evidence="5">ATCC 200175</strain>
    </source>
</reference>
<dbReference type="GO" id="GO:0006081">
    <property type="term" value="P:aldehyde metabolic process"/>
    <property type="evidence" value="ECO:0007669"/>
    <property type="project" value="InterPro"/>
</dbReference>
<keyword evidence="5" id="KW-1185">Reference proteome</keyword>
<dbReference type="OrthoDB" id="440325at2759"/>
<dbReference type="SUPFAM" id="SSF53720">
    <property type="entry name" value="ALDH-like"/>
    <property type="match status" value="2"/>
</dbReference>
<dbReference type="GO" id="GO:0005737">
    <property type="term" value="C:cytoplasm"/>
    <property type="evidence" value="ECO:0007669"/>
    <property type="project" value="TreeGrafter"/>
</dbReference>
<evidence type="ECO:0000259" key="3">
    <source>
        <dbReference type="Pfam" id="PF00171"/>
    </source>
</evidence>
<evidence type="ECO:0000256" key="1">
    <source>
        <dbReference type="ARBA" id="ARBA00009986"/>
    </source>
</evidence>
<dbReference type="InterPro" id="IPR016163">
    <property type="entry name" value="Ald_DH_C"/>
</dbReference>
<evidence type="ECO:0000256" key="2">
    <source>
        <dbReference type="ARBA" id="ARBA00023002"/>
    </source>
</evidence>
<dbReference type="Gene3D" id="3.40.309.10">
    <property type="entry name" value="Aldehyde Dehydrogenase, Chain A, domain 2"/>
    <property type="match status" value="1"/>
</dbReference>
<dbReference type="PANTHER" id="PTHR43570:SF16">
    <property type="entry name" value="ALDEHYDE DEHYDROGENASE TYPE III, ISOFORM Q"/>
    <property type="match status" value="1"/>
</dbReference>
<dbReference type="InterPro" id="IPR016161">
    <property type="entry name" value="Ald_DH/histidinol_DH"/>
</dbReference>
<accession>A0A0C9U5M2</accession>
<dbReference type="Proteomes" id="UP000053647">
    <property type="component" value="Unassembled WGS sequence"/>
</dbReference>
<proteinExistence type="inferred from homology"/>
<evidence type="ECO:0000313" key="5">
    <source>
        <dbReference type="Proteomes" id="UP000053647"/>
    </source>
</evidence>
<dbReference type="GO" id="GO:0004029">
    <property type="term" value="F:aldehyde dehydrogenase (NAD+) activity"/>
    <property type="evidence" value="ECO:0007669"/>
    <property type="project" value="TreeGrafter"/>
</dbReference>
<reference evidence="4 5" key="1">
    <citation type="submission" date="2014-06" db="EMBL/GenBank/DDBJ databases">
        <authorList>
            <consortium name="DOE Joint Genome Institute"/>
            <person name="Kuo A."/>
            <person name="Kohler A."/>
            <person name="Nagy L.G."/>
            <person name="Floudas D."/>
            <person name="Copeland A."/>
            <person name="Barry K.W."/>
            <person name="Cichocki N."/>
            <person name="Veneault-Fourrey C."/>
            <person name="LaButti K."/>
            <person name="Lindquist E.A."/>
            <person name="Lipzen A."/>
            <person name="Lundell T."/>
            <person name="Morin E."/>
            <person name="Murat C."/>
            <person name="Sun H."/>
            <person name="Tunlid A."/>
            <person name="Henrissat B."/>
            <person name="Grigoriev I.V."/>
            <person name="Hibbett D.S."/>
            <person name="Martin F."/>
            <person name="Nordberg H.P."/>
            <person name="Cantor M.N."/>
            <person name="Hua S.X."/>
        </authorList>
    </citation>
    <scope>NUCLEOTIDE SEQUENCE [LARGE SCALE GENOMIC DNA]</scope>
    <source>
        <strain evidence="4 5">ATCC 200175</strain>
    </source>
</reference>
<feature type="domain" description="Aldehyde dehydrogenase" evidence="3">
    <location>
        <begin position="91"/>
        <end position="203"/>
    </location>
</feature>
<sequence length="227" mass="24739">MLMEYRRHSEQVPADLGCSALETAFIELDLTTSDCKIAYDRVEKWARTEKAPFNINFAPFRPIGAIAAGNCFVLKSSELSSKTSCLIDTDESRLFIAPTVVHSVKGDDSLELFGPVLPVVPVKDLDAAIEFINARGYPLALYVFSHDASSKNNVFDNTQSGSAVANDTLVHCATDGFPFGGIGASGSGSHTRKFTFDMFTHLRSCSILHPGSIRFSEAPYSVNFSLR</sequence>
<dbReference type="AlphaFoldDB" id="A0A0C9U5M2"/>
<dbReference type="InterPro" id="IPR015590">
    <property type="entry name" value="Aldehyde_DH_dom"/>
</dbReference>
<dbReference type="HOGENOM" id="CLU_1222204_0_0_1"/>
<dbReference type="InterPro" id="IPR012394">
    <property type="entry name" value="Aldehyde_DH_NAD(P)"/>
</dbReference>
<keyword evidence="2" id="KW-0560">Oxidoreductase</keyword>